<evidence type="ECO:0000313" key="3">
    <source>
        <dbReference type="EMBL" id="MBA2853049.1"/>
    </source>
</evidence>
<evidence type="ECO:0000313" key="12">
    <source>
        <dbReference type="Proteomes" id="UP000568063"/>
    </source>
</evidence>
<evidence type="ECO:0000313" key="6">
    <source>
        <dbReference type="EMBL" id="MBA2868993.1"/>
    </source>
</evidence>
<dbReference type="Proteomes" id="UP000571751">
    <property type="component" value="Unassembled WGS sequence"/>
</dbReference>
<dbReference type="Proteomes" id="UP000568063">
    <property type="component" value="Unassembled WGS sequence"/>
</dbReference>
<organism evidence="6 13">
    <name type="scientific">Methanococcus maripaludis</name>
    <name type="common">Methanococcus deltae</name>
    <dbReference type="NCBI Taxonomy" id="39152"/>
    <lineage>
        <taxon>Archaea</taxon>
        <taxon>Methanobacteriati</taxon>
        <taxon>Methanobacteriota</taxon>
        <taxon>Methanomada group</taxon>
        <taxon>Methanococci</taxon>
        <taxon>Methanococcales</taxon>
        <taxon>Methanococcaceae</taxon>
        <taxon>Methanococcus</taxon>
    </lineage>
</organism>
<evidence type="ECO:0000313" key="10">
    <source>
        <dbReference type="Proteomes" id="UP000563838"/>
    </source>
</evidence>
<dbReference type="EMBL" id="JACDUO010000002">
    <property type="protein sequence ID" value="MBA2864493.1"/>
    <property type="molecule type" value="Genomic_DNA"/>
</dbReference>
<evidence type="ECO:0000313" key="13">
    <source>
        <dbReference type="Proteomes" id="UP000571751"/>
    </source>
</evidence>
<evidence type="ECO:0000313" key="11">
    <source>
        <dbReference type="Proteomes" id="UP000567099"/>
    </source>
</evidence>
<dbReference type="EMBL" id="JACDUM010000002">
    <property type="protein sequence ID" value="MBA2860530.1"/>
    <property type="molecule type" value="Genomic_DNA"/>
</dbReference>
<dbReference type="EMBL" id="JACDUK010000002">
    <property type="protein sequence ID" value="MBA2853049.1"/>
    <property type="molecule type" value="Genomic_DNA"/>
</dbReference>
<evidence type="ECO:0000313" key="7">
    <source>
        <dbReference type="EMBL" id="MBB6401650.1"/>
    </source>
</evidence>
<keyword evidence="1" id="KW-1133">Transmembrane helix</keyword>
<dbReference type="RefSeq" id="WP_181488607.1">
    <property type="nucleotide sequence ID" value="NZ_JACDUH010000002.1"/>
</dbReference>
<dbReference type="Proteomes" id="UP000563838">
    <property type="component" value="Unassembled WGS sequence"/>
</dbReference>
<reference evidence="8 10" key="1">
    <citation type="submission" date="2020-07" db="EMBL/GenBank/DDBJ databases">
        <title>Genomic Encyclopedia of Type Strains, Phase IV (KMG-V): Genome sequencing to study the core and pangenomes of soil and plant-associated prokaryotes.</title>
        <authorList>
            <person name="Whitman W."/>
        </authorList>
    </citation>
    <scope>NUCLEOTIDE SEQUENCE [LARGE SCALE GENOMIC DNA]</scope>
    <source>
        <strain evidence="2 10">A4</strain>
        <strain evidence="7 9">C11</strain>
        <strain evidence="5 11">C13</strain>
        <strain evidence="6 13">C14</strain>
        <strain evidence="4 12">C9</strain>
        <strain evidence="3 8">S1</strain>
    </source>
</reference>
<evidence type="ECO:0000313" key="2">
    <source>
        <dbReference type="EMBL" id="MBA2840824.1"/>
    </source>
</evidence>
<evidence type="ECO:0000256" key="1">
    <source>
        <dbReference type="SAM" id="Phobius"/>
    </source>
</evidence>
<dbReference type="EMBL" id="JACHEC010000002">
    <property type="protein sequence ID" value="MBB6401650.1"/>
    <property type="molecule type" value="Genomic_DNA"/>
</dbReference>
<gene>
    <name evidence="2" type="ORF">HNP87_001356</name>
    <name evidence="3" type="ORF">HNP89_001006</name>
    <name evidence="4" type="ORF">HNP91_001345</name>
    <name evidence="7" type="ORF">HNP92_000955</name>
    <name evidence="5" type="ORF">HNP94_001515</name>
    <name evidence="6" type="ORF">HNP95_001172</name>
</gene>
<dbReference type="EMBL" id="JACDUI010000002">
    <property type="protein sequence ID" value="MBA2840824.1"/>
    <property type="molecule type" value="Genomic_DNA"/>
</dbReference>
<dbReference type="EMBL" id="JACDUP010000002">
    <property type="protein sequence ID" value="MBA2868993.1"/>
    <property type="molecule type" value="Genomic_DNA"/>
</dbReference>
<name>A0A7J9PS39_METMI</name>
<evidence type="ECO:0000313" key="5">
    <source>
        <dbReference type="EMBL" id="MBA2864493.1"/>
    </source>
</evidence>
<dbReference type="Proteomes" id="UP000536195">
    <property type="component" value="Unassembled WGS sequence"/>
</dbReference>
<dbReference type="AlphaFoldDB" id="A0A7J9PS39"/>
<evidence type="ECO:0000313" key="8">
    <source>
        <dbReference type="Proteomes" id="UP000522365"/>
    </source>
</evidence>
<protein>
    <submittedName>
        <fullName evidence="6">Uncharacterized membrane protein YsdA (DUF1294 family)</fullName>
    </submittedName>
</protein>
<feature type="transmembrane region" description="Helical" evidence="1">
    <location>
        <begin position="6"/>
        <end position="24"/>
    </location>
</feature>
<keyword evidence="1" id="KW-0812">Transmembrane</keyword>
<keyword evidence="1" id="KW-0472">Membrane</keyword>
<evidence type="ECO:0000313" key="9">
    <source>
        <dbReference type="Proteomes" id="UP000536195"/>
    </source>
</evidence>
<evidence type="ECO:0000313" key="4">
    <source>
        <dbReference type="EMBL" id="MBA2860530.1"/>
    </source>
</evidence>
<sequence length="33" mass="3686">MNTGAIIMFLFGAIVLWGGSAYFLHKTLKNNKE</sequence>
<dbReference type="Proteomes" id="UP000522365">
    <property type="component" value="Unassembled WGS sequence"/>
</dbReference>
<accession>A0A7J9PS39</accession>
<comment type="caution">
    <text evidence="6">The sequence shown here is derived from an EMBL/GenBank/DDBJ whole genome shotgun (WGS) entry which is preliminary data.</text>
</comment>
<dbReference type="Proteomes" id="UP000567099">
    <property type="component" value="Unassembled WGS sequence"/>
</dbReference>
<dbReference type="NCBIfam" id="NF033493">
    <property type="entry name" value="MetS_like_NSS"/>
    <property type="match status" value="1"/>
</dbReference>
<proteinExistence type="predicted"/>